<dbReference type="SUPFAM" id="SSF53807">
    <property type="entry name" value="Helical backbone' metal receptor"/>
    <property type="match status" value="1"/>
</dbReference>
<dbReference type="Proteomes" id="UP000680038">
    <property type="component" value="Unassembled WGS sequence"/>
</dbReference>
<evidence type="ECO:0000259" key="1">
    <source>
        <dbReference type="PROSITE" id="PS50983"/>
    </source>
</evidence>
<gene>
    <name evidence="2" type="ORF">DYBT9275_04100</name>
</gene>
<proteinExistence type="predicted"/>
<dbReference type="RefSeq" id="WP_215240511.1">
    <property type="nucleotide sequence ID" value="NZ_CAJRAF010000002.1"/>
</dbReference>
<evidence type="ECO:0000313" key="2">
    <source>
        <dbReference type="EMBL" id="CAG5007668.1"/>
    </source>
</evidence>
<feature type="domain" description="Fe/B12 periplasmic-binding" evidence="1">
    <location>
        <begin position="103"/>
        <end position="378"/>
    </location>
</feature>
<dbReference type="Gene3D" id="3.40.50.1980">
    <property type="entry name" value="Nitrogenase molybdenum iron protein domain"/>
    <property type="match status" value="2"/>
</dbReference>
<dbReference type="GO" id="GO:0071281">
    <property type="term" value="P:cellular response to iron ion"/>
    <property type="evidence" value="ECO:0007669"/>
    <property type="project" value="TreeGrafter"/>
</dbReference>
<keyword evidence="3" id="KW-1185">Reference proteome</keyword>
<evidence type="ECO:0000313" key="3">
    <source>
        <dbReference type="Proteomes" id="UP000680038"/>
    </source>
</evidence>
<accession>A0A916JEM7</accession>
<reference evidence="2" key="1">
    <citation type="submission" date="2021-04" db="EMBL/GenBank/DDBJ databases">
        <authorList>
            <person name="Rodrigo-Torres L."/>
            <person name="Arahal R. D."/>
            <person name="Lucena T."/>
        </authorList>
    </citation>
    <scope>NUCLEOTIDE SEQUENCE</scope>
    <source>
        <strain evidence="2">CECT 9275</strain>
    </source>
</reference>
<dbReference type="Pfam" id="PF01497">
    <property type="entry name" value="Peripla_BP_2"/>
    <property type="match status" value="1"/>
</dbReference>
<name>A0A916JEM7_9BACT</name>
<comment type="caution">
    <text evidence="2">The sequence shown here is derived from an EMBL/GenBank/DDBJ whole genome shotgun (WGS) entry which is preliminary data.</text>
</comment>
<dbReference type="InterPro" id="IPR002491">
    <property type="entry name" value="ABC_transptr_periplasmic_BD"/>
</dbReference>
<dbReference type="PROSITE" id="PS51257">
    <property type="entry name" value="PROKAR_LIPOPROTEIN"/>
    <property type="match status" value="1"/>
</dbReference>
<dbReference type="EMBL" id="CAJRAF010000002">
    <property type="protein sequence ID" value="CAG5007668.1"/>
    <property type="molecule type" value="Genomic_DNA"/>
</dbReference>
<dbReference type="PANTHER" id="PTHR30535:SF34">
    <property type="entry name" value="MOLYBDATE-BINDING PROTEIN MOLA"/>
    <property type="match status" value="1"/>
</dbReference>
<sequence length="391" mass="44100">MKEYKTRTALLLLYLYLVAGCYTSTKENTERTSASSPTNYKNQVRIKHAKGFTVQYHDHYKIVNIINPFSSSADSSGYLLLERGTDRPTGYEKHQLIEIPIRSMVAMSSMHIGLLGFLDAEQVLTGLGDLQYVFSPEVIKMIDSGKITQIGRNQGINAEKLISLHPDLVMDMGSPAGQTDQHPVLLQAGIPVLTNSEWVETSPLARAEWVKLLAVLLNKEELANARFDRIEKEYKRLVSLAKNATDKPGILSGLNTKDVWFMPTGDNFMSVFFEDAGGNYPWKNTHGTGSLTLNFETVYPEALLADFWLNVGFSNQDTRNSILQQDTRYSDFRAFKKGQMYSYNNRVNGRGANDFFESGVVAPEVVLADLIRILHPDLLPEHELVYYRQLK</sequence>
<dbReference type="PROSITE" id="PS50983">
    <property type="entry name" value="FE_B12_PBP"/>
    <property type="match status" value="1"/>
</dbReference>
<organism evidence="2 3">
    <name type="scientific">Dyadobacter helix</name>
    <dbReference type="NCBI Taxonomy" id="2822344"/>
    <lineage>
        <taxon>Bacteria</taxon>
        <taxon>Pseudomonadati</taxon>
        <taxon>Bacteroidota</taxon>
        <taxon>Cytophagia</taxon>
        <taxon>Cytophagales</taxon>
        <taxon>Spirosomataceae</taxon>
        <taxon>Dyadobacter</taxon>
    </lineage>
</organism>
<dbReference type="InterPro" id="IPR050902">
    <property type="entry name" value="ABC_Transporter_SBP"/>
</dbReference>
<dbReference type="AlphaFoldDB" id="A0A916JEM7"/>
<dbReference type="PANTHER" id="PTHR30535">
    <property type="entry name" value="VITAMIN B12-BINDING PROTEIN"/>
    <property type="match status" value="1"/>
</dbReference>
<protein>
    <recommendedName>
        <fullName evidence="1">Fe/B12 periplasmic-binding domain-containing protein</fullName>
    </recommendedName>
</protein>